<dbReference type="GO" id="GO:0046394">
    <property type="term" value="P:carboxylic acid biosynthetic process"/>
    <property type="evidence" value="ECO:0007669"/>
    <property type="project" value="UniProtKB-ARBA"/>
</dbReference>
<evidence type="ECO:0008006" key="7">
    <source>
        <dbReference type="Google" id="ProtNLM"/>
    </source>
</evidence>
<dbReference type="Gene3D" id="3.20.10.10">
    <property type="entry name" value="D-amino Acid Aminotransferase, subunit A, domain 2"/>
    <property type="match status" value="1"/>
</dbReference>
<evidence type="ECO:0000256" key="1">
    <source>
        <dbReference type="ARBA" id="ARBA00001933"/>
    </source>
</evidence>
<proteinExistence type="inferred from homology"/>
<gene>
    <name evidence="5" type="ORF">OSTQU699_LOCUS4763</name>
</gene>
<organism evidence="5 6">
    <name type="scientific">Ostreobium quekettii</name>
    <dbReference type="NCBI Taxonomy" id="121088"/>
    <lineage>
        <taxon>Eukaryota</taxon>
        <taxon>Viridiplantae</taxon>
        <taxon>Chlorophyta</taxon>
        <taxon>core chlorophytes</taxon>
        <taxon>Ulvophyceae</taxon>
        <taxon>TCBD clade</taxon>
        <taxon>Bryopsidales</taxon>
        <taxon>Ostreobineae</taxon>
        <taxon>Ostreobiaceae</taxon>
        <taxon>Ostreobium</taxon>
    </lineage>
</organism>
<dbReference type="InterPro" id="IPR050571">
    <property type="entry name" value="Class-IV_PLP-Dep_Aminotrnsfr"/>
</dbReference>
<sequence>MTNVIKGFEHRETKRRSQKKRRNQKNEKQNKRRKTTQPPQVRPNPGPPSAPRHHRRATAPMLPIRGLWARGPPPAPRALLRSPHSLHSAPAEASPFPCLTEADALERLRSSAARLPESSSPLAFFSSVIGGVVTDGHLMAAPIDDHLVHRGHGVFDTATVWGGRAYMLEQHLARLAASARGAEIDFEGKGWPKSRLKAAILSTIRAAGRSNQLVRFWLGAGRGGFSISSSECLEPSFYCVAKPYEVLPQAAYDKGLAIVTSSVPMKPKMFANIKTTNYLPNALVTLQAERAGAWSGVWVTDAGNIAELPTLNIGFSFAPDALTFPKFTSTLAGLTASRTLHLAAAHLGMRIEQRDVSLQEAKGAREAFAVGGPLTTVPIVEWDGERVGDGGVGPVARRLREAQLKDLEDGWGEEGVLEEVGGLG</sequence>
<evidence type="ECO:0000256" key="3">
    <source>
        <dbReference type="ARBA" id="ARBA00022898"/>
    </source>
</evidence>
<feature type="region of interest" description="Disordered" evidence="4">
    <location>
        <begin position="1"/>
        <end position="94"/>
    </location>
</feature>
<evidence type="ECO:0000313" key="5">
    <source>
        <dbReference type="EMBL" id="CAD7699404.1"/>
    </source>
</evidence>
<protein>
    <recommendedName>
        <fullName evidence="7">Aminotransferase, class IV</fullName>
    </recommendedName>
</protein>
<dbReference type="InterPro" id="IPR043131">
    <property type="entry name" value="BCAT-like_N"/>
</dbReference>
<evidence type="ECO:0000256" key="2">
    <source>
        <dbReference type="ARBA" id="ARBA00009320"/>
    </source>
</evidence>
<evidence type="ECO:0000313" key="6">
    <source>
        <dbReference type="Proteomes" id="UP000708148"/>
    </source>
</evidence>
<accession>A0A8S1IWA2</accession>
<dbReference type="EMBL" id="CAJHUC010001013">
    <property type="protein sequence ID" value="CAD7699404.1"/>
    <property type="molecule type" value="Genomic_DNA"/>
</dbReference>
<dbReference type="GO" id="GO:0008652">
    <property type="term" value="P:amino acid biosynthetic process"/>
    <property type="evidence" value="ECO:0007669"/>
    <property type="project" value="UniProtKB-ARBA"/>
</dbReference>
<dbReference type="FunFam" id="3.20.10.10:FF:000002">
    <property type="entry name" value="D-alanine aminotransferase"/>
    <property type="match status" value="1"/>
</dbReference>
<dbReference type="PANTHER" id="PTHR42743:SF22">
    <property type="entry name" value="D-AMINO-ACID TRANSAMINASE, CHLOROPLASTIC"/>
    <property type="match status" value="1"/>
</dbReference>
<dbReference type="Pfam" id="PF01063">
    <property type="entry name" value="Aminotran_4"/>
    <property type="match status" value="1"/>
</dbReference>
<dbReference type="PANTHER" id="PTHR42743">
    <property type="entry name" value="AMINO-ACID AMINOTRANSFERASE"/>
    <property type="match status" value="1"/>
</dbReference>
<reference evidence="5" key="1">
    <citation type="submission" date="2020-12" db="EMBL/GenBank/DDBJ databases">
        <authorList>
            <person name="Iha C."/>
        </authorList>
    </citation>
    <scope>NUCLEOTIDE SEQUENCE</scope>
</reference>
<keyword evidence="3" id="KW-0663">Pyridoxal phosphate</keyword>
<dbReference type="InterPro" id="IPR043132">
    <property type="entry name" value="BCAT-like_C"/>
</dbReference>
<comment type="caution">
    <text evidence="5">The sequence shown here is derived from an EMBL/GenBank/DDBJ whole genome shotgun (WGS) entry which is preliminary data.</text>
</comment>
<dbReference type="InterPro" id="IPR001544">
    <property type="entry name" value="Aminotrans_IV"/>
</dbReference>
<dbReference type="GO" id="GO:0003824">
    <property type="term" value="F:catalytic activity"/>
    <property type="evidence" value="ECO:0007669"/>
    <property type="project" value="InterPro"/>
</dbReference>
<feature type="compositionally biased region" description="Pro residues" evidence="4">
    <location>
        <begin position="40"/>
        <end position="50"/>
    </location>
</feature>
<comment type="similarity">
    <text evidence="2">Belongs to the class-IV pyridoxal-phosphate-dependent aminotransferase family.</text>
</comment>
<dbReference type="OrthoDB" id="25921at2759"/>
<feature type="compositionally biased region" description="Basic residues" evidence="4">
    <location>
        <begin position="13"/>
        <end position="23"/>
    </location>
</feature>
<dbReference type="SUPFAM" id="SSF56752">
    <property type="entry name" value="D-aminoacid aminotransferase-like PLP-dependent enzymes"/>
    <property type="match status" value="1"/>
</dbReference>
<dbReference type="Proteomes" id="UP000708148">
    <property type="component" value="Unassembled WGS sequence"/>
</dbReference>
<name>A0A8S1IWA2_9CHLO</name>
<comment type="cofactor">
    <cofactor evidence="1">
        <name>pyridoxal 5'-phosphate</name>
        <dbReference type="ChEBI" id="CHEBI:597326"/>
    </cofactor>
</comment>
<evidence type="ECO:0000256" key="4">
    <source>
        <dbReference type="SAM" id="MobiDB-lite"/>
    </source>
</evidence>
<dbReference type="AlphaFoldDB" id="A0A8S1IWA2"/>
<dbReference type="Gene3D" id="3.30.470.10">
    <property type="match status" value="1"/>
</dbReference>
<keyword evidence="6" id="KW-1185">Reference proteome</keyword>
<dbReference type="InterPro" id="IPR036038">
    <property type="entry name" value="Aminotransferase-like"/>
</dbReference>